<reference evidence="1 2" key="1">
    <citation type="journal article" date="2022" name="Plant J.">
        <title>Chromosome-level genome of Camellia lanceoleosa provides a valuable resource for understanding genome evolution and self-incompatibility.</title>
        <authorList>
            <person name="Gong W."/>
            <person name="Xiao S."/>
            <person name="Wang L."/>
            <person name="Liao Z."/>
            <person name="Chang Y."/>
            <person name="Mo W."/>
            <person name="Hu G."/>
            <person name="Li W."/>
            <person name="Zhao G."/>
            <person name="Zhu H."/>
            <person name="Hu X."/>
            <person name="Ji K."/>
            <person name="Xiang X."/>
            <person name="Song Q."/>
            <person name="Yuan D."/>
            <person name="Jin S."/>
            <person name="Zhang L."/>
        </authorList>
    </citation>
    <scope>NUCLEOTIDE SEQUENCE [LARGE SCALE GENOMIC DNA]</scope>
    <source>
        <strain evidence="1">SQ_2022a</strain>
    </source>
</reference>
<accession>A0ACC0GGB7</accession>
<comment type="caution">
    <text evidence="1">The sequence shown here is derived from an EMBL/GenBank/DDBJ whole genome shotgun (WGS) entry which is preliminary data.</text>
</comment>
<proteinExistence type="predicted"/>
<organism evidence="1 2">
    <name type="scientific">Camellia lanceoleosa</name>
    <dbReference type="NCBI Taxonomy" id="1840588"/>
    <lineage>
        <taxon>Eukaryota</taxon>
        <taxon>Viridiplantae</taxon>
        <taxon>Streptophyta</taxon>
        <taxon>Embryophyta</taxon>
        <taxon>Tracheophyta</taxon>
        <taxon>Spermatophyta</taxon>
        <taxon>Magnoliopsida</taxon>
        <taxon>eudicotyledons</taxon>
        <taxon>Gunneridae</taxon>
        <taxon>Pentapetalae</taxon>
        <taxon>asterids</taxon>
        <taxon>Ericales</taxon>
        <taxon>Theaceae</taxon>
        <taxon>Camellia</taxon>
    </lineage>
</organism>
<evidence type="ECO:0000313" key="2">
    <source>
        <dbReference type="Proteomes" id="UP001060215"/>
    </source>
</evidence>
<dbReference type="Proteomes" id="UP001060215">
    <property type="component" value="Chromosome 8"/>
</dbReference>
<keyword evidence="2" id="KW-1185">Reference proteome</keyword>
<protein>
    <submittedName>
        <fullName evidence="1">Uncharacterized protein</fullName>
    </submittedName>
</protein>
<sequence>MICCDSALAQFWQGLWSLRLHGAGLSNMFQVYFCTRMALSCLGLQLSGMLSLVVDVSMVDSDVEVLGVPLKVDINTVVASRRKYARVCVEVELRKPLVSQFTIGKNTYITEYEHLHSVCFSCGRERHVKHVCTEIPTMEADKQRHEVGREGNQSKEDEAQTRLGLNSDTKMGEPSQVRYGPWMKVTNQKRNMKGPRPQKGNTIQQRNRFSSLQEEENHSTVHKAHRRKNKEPMSLTQQEQGFRYKERTKGLYDSRGKRESPLDKGESKSGKAKITITNREEIRWGKKGMSEESTRSHGSEVSTDTTTPLLNLTSNIVALIPHNSPSPITPTNPLDSTHTISSISTIIREDSSRSRSRKPPNKNG</sequence>
<evidence type="ECO:0000313" key="1">
    <source>
        <dbReference type="EMBL" id="KAI8000183.1"/>
    </source>
</evidence>
<gene>
    <name evidence="1" type="ORF">LOK49_LG09G01631</name>
</gene>
<dbReference type="EMBL" id="CM045765">
    <property type="protein sequence ID" value="KAI8000183.1"/>
    <property type="molecule type" value="Genomic_DNA"/>
</dbReference>
<name>A0ACC0GGB7_9ERIC</name>